<keyword evidence="2 4" id="KW-0238">DNA-binding</keyword>
<keyword evidence="1" id="KW-0805">Transcription regulation</keyword>
<keyword evidence="3" id="KW-0804">Transcription</keyword>
<dbReference type="Gene3D" id="1.10.357.10">
    <property type="entry name" value="Tetracycline Repressor, domain 2"/>
    <property type="match status" value="1"/>
</dbReference>
<organism evidence="6 7">
    <name type="scientific">Pseudomonas monteilii</name>
    <dbReference type="NCBI Taxonomy" id="76759"/>
    <lineage>
        <taxon>Bacteria</taxon>
        <taxon>Pseudomonadati</taxon>
        <taxon>Pseudomonadota</taxon>
        <taxon>Gammaproteobacteria</taxon>
        <taxon>Pseudomonadales</taxon>
        <taxon>Pseudomonadaceae</taxon>
        <taxon>Pseudomonas</taxon>
    </lineage>
</organism>
<dbReference type="Gene3D" id="1.10.10.60">
    <property type="entry name" value="Homeodomain-like"/>
    <property type="match status" value="1"/>
</dbReference>
<dbReference type="InterPro" id="IPR001647">
    <property type="entry name" value="HTH_TetR"/>
</dbReference>
<evidence type="ECO:0000259" key="5">
    <source>
        <dbReference type="PROSITE" id="PS50977"/>
    </source>
</evidence>
<gene>
    <name evidence="6" type="ORF">D0894_12370</name>
</gene>
<dbReference type="PANTHER" id="PTHR47506:SF7">
    <property type="entry name" value="TRANSCRIPTIONAL REGULATORY PROTEIN"/>
    <property type="match status" value="1"/>
</dbReference>
<dbReference type="PANTHER" id="PTHR47506">
    <property type="entry name" value="TRANSCRIPTIONAL REGULATORY PROTEIN"/>
    <property type="match status" value="1"/>
</dbReference>
<reference evidence="6 7" key="1">
    <citation type="submission" date="2018-08" db="EMBL/GenBank/DDBJ databases">
        <title>Draft genome sequence of the cyanotroph, Pseudomonas monteilii BCN3.</title>
        <authorList>
            <person name="Jones L.B."/>
            <person name="Kunz D.A."/>
        </authorList>
    </citation>
    <scope>NUCLEOTIDE SEQUENCE [LARGE SCALE GENOMIC DNA]</scope>
    <source>
        <strain evidence="6 7">BCN3</strain>
    </source>
</reference>
<feature type="DNA-binding region" description="H-T-H motif" evidence="4">
    <location>
        <begin position="32"/>
        <end position="51"/>
    </location>
</feature>
<protein>
    <submittedName>
        <fullName evidence="6">TetR/AcrR family transcriptional regulator</fullName>
    </submittedName>
</protein>
<accession>A0A399M985</accession>
<sequence>MRYPAHQTEMRHQKIIEEASRLFRAKGVAGASIGDVMKAANLTHGGFYAHFESKDALVCAGLEHAMNQVLAELRELASSSEHARADFLARYLSNSHRDHPEAGCPIPALAVDVAREPGVRGSFTIQVKALFAALAASLPWKRSRSKDSQVISFTCALVGALVLARATDDPALSDSILSSVHDELLKR</sequence>
<dbReference type="AlphaFoldDB" id="A0A399M985"/>
<dbReference type="Proteomes" id="UP000265875">
    <property type="component" value="Unassembled WGS sequence"/>
</dbReference>
<name>A0A399M985_9PSED</name>
<dbReference type="SUPFAM" id="SSF48498">
    <property type="entry name" value="Tetracyclin repressor-like, C-terminal domain"/>
    <property type="match status" value="1"/>
</dbReference>
<dbReference type="SUPFAM" id="SSF46689">
    <property type="entry name" value="Homeodomain-like"/>
    <property type="match status" value="1"/>
</dbReference>
<evidence type="ECO:0000313" key="6">
    <source>
        <dbReference type="EMBL" id="RII77396.1"/>
    </source>
</evidence>
<dbReference type="InterPro" id="IPR009057">
    <property type="entry name" value="Homeodomain-like_sf"/>
</dbReference>
<feature type="domain" description="HTH tetR-type" evidence="5">
    <location>
        <begin position="9"/>
        <end position="69"/>
    </location>
</feature>
<evidence type="ECO:0000256" key="4">
    <source>
        <dbReference type="PROSITE-ProRule" id="PRU00335"/>
    </source>
</evidence>
<dbReference type="PROSITE" id="PS01081">
    <property type="entry name" value="HTH_TETR_1"/>
    <property type="match status" value="1"/>
</dbReference>
<dbReference type="PRINTS" id="PR00455">
    <property type="entry name" value="HTHTETR"/>
</dbReference>
<dbReference type="EMBL" id="QWLL01000030">
    <property type="protein sequence ID" value="RII77396.1"/>
    <property type="molecule type" value="Genomic_DNA"/>
</dbReference>
<dbReference type="GO" id="GO:0003677">
    <property type="term" value="F:DNA binding"/>
    <property type="evidence" value="ECO:0007669"/>
    <property type="project" value="UniProtKB-UniRule"/>
</dbReference>
<comment type="caution">
    <text evidence="6">The sequence shown here is derived from an EMBL/GenBank/DDBJ whole genome shotgun (WGS) entry which is preliminary data.</text>
</comment>
<proteinExistence type="predicted"/>
<dbReference type="RefSeq" id="WP_119369951.1">
    <property type="nucleotide sequence ID" value="NZ_QWLL01000030.1"/>
</dbReference>
<dbReference type="InterPro" id="IPR036271">
    <property type="entry name" value="Tet_transcr_reg_TetR-rel_C_sf"/>
</dbReference>
<evidence type="ECO:0000256" key="2">
    <source>
        <dbReference type="ARBA" id="ARBA00023125"/>
    </source>
</evidence>
<dbReference type="InterPro" id="IPR023772">
    <property type="entry name" value="DNA-bd_HTH_TetR-type_CS"/>
</dbReference>
<dbReference type="Pfam" id="PF00440">
    <property type="entry name" value="TetR_N"/>
    <property type="match status" value="1"/>
</dbReference>
<evidence type="ECO:0000256" key="3">
    <source>
        <dbReference type="ARBA" id="ARBA00023163"/>
    </source>
</evidence>
<evidence type="ECO:0000256" key="1">
    <source>
        <dbReference type="ARBA" id="ARBA00023015"/>
    </source>
</evidence>
<evidence type="ECO:0000313" key="7">
    <source>
        <dbReference type="Proteomes" id="UP000265875"/>
    </source>
</evidence>
<dbReference type="PROSITE" id="PS50977">
    <property type="entry name" value="HTH_TETR_2"/>
    <property type="match status" value="1"/>
</dbReference>